<feature type="region of interest" description="Disordered" evidence="1">
    <location>
        <begin position="1"/>
        <end position="96"/>
    </location>
</feature>
<dbReference type="Gramene" id="PUZ52090">
    <property type="protein sequence ID" value="PUZ52090"/>
    <property type="gene ID" value="GQ55_6G242600"/>
</dbReference>
<name>A0A2T7D921_9POAL</name>
<sequence length="96" mass="10300">MSGEVVGRVGKARVAFGRTAPPTPMSDGSRRACPRANSGKWKLGPSRKARPRNAASRRVQPRRQGCWSSAEEAADRRSRGGNAMQVAARSTVGLRP</sequence>
<accession>A0A2T7D921</accession>
<gene>
    <name evidence="2" type="ORF">GQ55_6G242600</name>
</gene>
<evidence type="ECO:0000256" key="1">
    <source>
        <dbReference type="SAM" id="MobiDB-lite"/>
    </source>
</evidence>
<evidence type="ECO:0000313" key="3">
    <source>
        <dbReference type="Proteomes" id="UP000244336"/>
    </source>
</evidence>
<proteinExistence type="predicted"/>
<organism evidence="2 3">
    <name type="scientific">Panicum hallii var. hallii</name>
    <dbReference type="NCBI Taxonomy" id="1504633"/>
    <lineage>
        <taxon>Eukaryota</taxon>
        <taxon>Viridiplantae</taxon>
        <taxon>Streptophyta</taxon>
        <taxon>Embryophyta</taxon>
        <taxon>Tracheophyta</taxon>
        <taxon>Spermatophyta</taxon>
        <taxon>Magnoliopsida</taxon>
        <taxon>Liliopsida</taxon>
        <taxon>Poales</taxon>
        <taxon>Poaceae</taxon>
        <taxon>PACMAD clade</taxon>
        <taxon>Panicoideae</taxon>
        <taxon>Panicodae</taxon>
        <taxon>Paniceae</taxon>
        <taxon>Panicinae</taxon>
        <taxon>Panicum</taxon>
        <taxon>Panicum sect. Panicum</taxon>
    </lineage>
</organism>
<protein>
    <submittedName>
        <fullName evidence="2">Uncharacterized protein</fullName>
    </submittedName>
</protein>
<reference evidence="2 3" key="1">
    <citation type="submission" date="2018-04" db="EMBL/GenBank/DDBJ databases">
        <title>WGS assembly of Panicum hallii var. hallii HAL2.</title>
        <authorList>
            <person name="Lovell J."/>
            <person name="Jenkins J."/>
            <person name="Lowry D."/>
            <person name="Mamidi S."/>
            <person name="Sreedasyam A."/>
            <person name="Weng X."/>
            <person name="Barry K."/>
            <person name="Bonette J."/>
            <person name="Campitelli B."/>
            <person name="Daum C."/>
            <person name="Gordon S."/>
            <person name="Gould B."/>
            <person name="Lipzen A."/>
            <person name="MacQueen A."/>
            <person name="Palacio-Mejia J."/>
            <person name="Plott C."/>
            <person name="Shakirov E."/>
            <person name="Shu S."/>
            <person name="Yoshinaga Y."/>
            <person name="Zane M."/>
            <person name="Rokhsar D."/>
            <person name="Grimwood J."/>
            <person name="Schmutz J."/>
            <person name="Juenger T."/>
        </authorList>
    </citation>
    <scope>NUCLEOTIDE SEQUENCE [LARGE SCALE GENOMIC DNA]</scope>
    <source>
        <strain evidence="3">cv. HAL2</strain>
    </source>
</reference>
<keyword evidence="3" id="KW-1185">Reference proteome</keyword>
<evidence type="ECO:0000313" key="2">
    <source>
        <dbReference type="EMBL" id="PUZ52090.1"/>
    </source>
</evidence>
<dbReference type="AlphaFoldDB" id="A0A2T7D921"/>
<dbReference type="EMBL" id="CM009754">
    <property type="protein sequence ID" value="PUZ52090.1"/>
    <property type="molecule type" value="Genomic_DNA"/>
</dbReference>
<dbReference type="Proteomes" id="UP000244336">
    <property type="component" value="Chromosome 6"/>
</dbReference>